<evidence type="ECO:0000256" key="1">
    <source>
        <dbReference type="SAM" id="MobiDB-lite"/>
    </source>
</evidence>
<dbReference type="AlphaFoldDB" id="A0A5C6AG87"/>
<proteinExistence type="predicted"/>
<reference evidence="2 3" key="1">
    <citation type="submission" date="2019-02" db="EMBL/GenBank/DDBJ databases">
        <title>Deep-cultivation of Planctomycetes and their phenomic and genomic characterization uncovers novel biology.</title>
        <authorList>
            <person name="Wiegand S."/>
            <person name="Jogler M."/>
            <person name="Boedeker C."/>
            <person name="Pinto D."/>
            <person name="Vollmers J."/>
            <person name="Rivas-Marin E."/>
            <person name="Kohn T."/>
            <person name="Peeters S.H."/>
            <person name="Heuer A."/>
            <person name="Rast P."/>
            <person name="Oberbeckmann S."/>
            <person name="Bunk B."/>
            <person name="Jeske O."/>
            <person name="Meyerdierks A."/>
            <person name="Storesund J.E."/>
            <person name="Kallscheuer N."/>
            <person name="Luecker S."/>
            <person name="Lage O.M."/>
            <person name="Pohl T."/>
            <person name="Merkel B.J."/>
            <person name="Hornburger P."/>
            <person name="Mueller R.-W."/>
            <person name="Bruemmer F."/>
            <person name="Labrenz M."/>
            <person name="Spormann A.M."/>
            <person name="Op Den Camp H."/>
            <person name="Overmann J."/>
            <person name="Amann R."/>
            <person name="Jetten M.S.M."/>
            <person name="Mascher T."/>
            <person name="Medema M.H."/>
            <person name="Devos D.P."/>
            <person name="Kaster A.-K."/>
            <person name="Ovreas L."/>
            <person name="Rohde M."/>
            <person name="Galperin M.Y."/>
            <person name="Jogler C."/>
        </authorList>
    </citation>
    <scope>NUCLEOTIDE SEQUENCE [LARGE SCALE GENOMIC DNA]</scope>
    <source>
        <strain evidence="2 3">Pla100</strain>
    </source>
</reference>
<name>A0A5C6AG87_9BACT</name>
<gene>
    <name evidence="2" type="ORF">Pla100_21500</name>
</gene>
<dbReference type="Proteomes" id="UP000316213">
    <property type="component" value="Unassembled WGS sequence"/>
</dbReference>
<sequence>MTPSQQLARARTCVRIFFAEGQTDKNEVNGGLPTDSDAEFRESVFICEGFYRGRRFRSPSMTAVWFAEEDELKIHTIGGELVVSLDAQAMDELAEQTKPDVLPMRPNRPAEPARRAA</sequence>
<dbReference type="OrthoDB" id="292272at2"/>
<organism evidence="2 3">
    <name type="scientific">Neorhodopirellula pilleata</name>
    <dbReference type="NCBI Taxonomy" id="2714738"/>
    <lineage>
        <taxon>Bacteria</taxon>
        <taxon>Pseudomonadati</taxon>
        <taxon>Planctomycetota</taxon>
        <taxon>Planctomycetia</taxon>
        <taxon>Pirellulales</taxon>
        <taxon>Pirellulaceae</taxon>
        <taxon>Neorhodopirellula</taxon>
    </lineage>
</organism>
<feature type="region of interest" description="Disordered" evidence="1">
    <location>
        <begin position="96"/>
        <end position="117"/>
    </location>
</feature>
<evidence type="ECO:0000313" key="2">
    <source>
        <dbReference type="EMBL" id="TWT98984.1"/>
    </source>
</evidence>
<comment type="caution">
    <text evidence="2">The sequence shown here is derived from an EMBL/GenBank/DDBJ whole genome shotgun (WGS) entry which is preliminary data.</text>
</comment>
<accession>A0A5C6AG87</accession>
<keyword evidence="3" id="KW-1185">Reference proteome</keyword>
<dbReference type="RefSeq" id="WP_146577628.1">
    <property type="nucleotide sequence ID" value="NZ_SJPM01000003.1"/>
</dbReference>
<dbReference type="EMBL" id="SJPM01000003">
    <property type="protein sequence ID" value="TWT98984.1"/>
    <property type="molecule type" value="Genomic_DNA"/>
</dbReference>
<protein>
    <submittedName>
        <fullName evidence="2">Uncharacterized protein</fullName>
    </submittedName>
</protein>
<evidence type="ECO:0000313" key="3">
    <source>
        <dbReference type="Proteomes" id="UP000316213"/>
    </source>
</evidence>